<evidence type="ECO:0000313" key="3">
    <source>
        <dbReference type="Proteomes" id="UP000199437"/>
    </source>
</evidence>
<evidence type="ECO:0000313" key="2">
    <source>
        <dbReference type="EMBL" id="SEW25017.1"/>
    </source>
</evidence>
<keyword evidence="1" id="KW-0732">Signal</keyword>
<protein>
    <submittedName>
        <fullName evidence="2">Uncharacterized protein</fullName>
    </submittedName>
</protein>
<feature type="signal peptide" evidence="1">
    <location>
        <begin position="1"/>
        <end position="17"/>
    </location>
</feature>
<dbReference type="InterPro" id="IPR011042">
    <property type="entry name" value="6-blade_b-propeller_TolB-like"/>
</dbReference>
<organism evidence="2 3">
    <name type="scientific">Roseivirga pacifica</name>
    <dbReference type="NCBI Taxonomy" id="1267423"/>
    <lineage>
        <taxon>Bacteria</taxon>
        <taxon>Pseudomonadati</taxon>
        <taxon>Bacteroidota</taxon>
        <taxon>Cytophagia</taxon>
        <taxon>Cytophagales</taxon>
        <taxon>Roseivirgaceae</taxon>
        <taxon>Roseivirga</taxon>
    </lineage>
</organism>
<dbReference type="Gene3D" id="2.120.10.30">
    <property type="entry name" value="TolB, C-terminal domain"/>
    <property type="match status" value="1"/>
</dbReference>
<name>A0A1I0QD88_9BACT</name>
<feature type="chain" id="PRO_5011463689" evidence="1">
    <location>
        <begin position="18"/>
        <end position="419"/>
    </location>
</feature>
<dbReference type="AlphaFoldDB" id="A0A1I0QD88"/>
<dbReference type="OrthoDB" id="8584394at2"/>
<reference evidence="3" key="1">
    <citation type="submission" date="2016-10" db="EMBL/GenBank/DDBJ databases">
        <authorList>
            <person name="Varghese N."/>
            <person name="Submissions S."/>
        </authorList>
    </citation>
    <scope>NUCLEOTIDE SEQUENCE [LARGE SCALE GENOMIC DNA]</scope>
    <source>
        <strain evidence="3">CGMCC 1.12402</strain>
    </source>
</reference>
<dbReference type="STRING" id="1267423.SAMN05216290_2230"/>
<keyword evidence="3" id="KW-1185">Reference proteome</keyword>
<dbReference type="EMBL" id="FOIR01000002">
    <property type="protein sequence ID" value="SEW25017.1"/>
    <property type="molecule type" value="Genomic_DNA"/>
</dbReference>
<sequence>MKKILLLLLLFPAAVFAQKTTNQLYQEALEAYEAQDYELYLERLRSADEQRPNHPTIVYRLAGAWSLNGRRTRSVQKLNQLMLMDATIDFQSDSDFDNIRKHKQYDDLVALQKWLTRREIHDEVFLQIDAAELHPESFVVLNDGTVLLGSVREKKIVKVQPNGTYVDFVETPYAVLGMKFDSLTNTLWAATAAMPEMLGFEAADNGKSVVLQIDVENELILQGLEYDEGSIIGDIYPDSEKRLWLSNSMSPYLSRDDTDTTNYYGAFTRKQFDLTNTHFNLQGLALTDDEQYLYFSDYISGLFRVNIATDDIEQVFAPSTSLLKGIDGLYYYRNSLIAIHNGTKPYKVVQYFLDESGTNILVERVINRGGETLGEPTLGQVKDGYFYYLANSPWPAYDEHKNLNVENWGLIEIRRIKLD</sequence>
<dbReference type="GeneID" id="99986936"/>
<evidence type="ECO:0000256" key="1">
    <source>
        <dbReference type="SAM" id="SignalP"/>
    </source>
</evidence>
<dbReference type="Proteomes" id="UP000199437">
    <property type="component" value="Unassembled WGS sequence"/>
</dbReference>
<accession>A0A1I0QD88</accession>
<dbReference type="RefSeq" id="WP_090258659.1">
    <property type="nucleotide sequence ID" value="NZ_FOIR01000002.1"/>
</dbReference>
<gene>
    <name evidence="2" type="ORF">SAMN05216290_2230</name>
</gene>
<proteinExistence type="predicted"/>
<dbReference type="SUPFAM" id="SSF63829">
    <property type="entry name" value="Calcium-dependent phosphotriesterase"/>
    <property type="match status" value="1"/>
</dbReference>